<evidence type="ECO:0000313" key="2">
    <source>
        <dbReference type="Proteomes" id="UP000887116"/>
    </source>
</evidence>
<keyword evidence="2" id="KW-1185">Reference proteome</keyword>
<dbReference type="EMBL" id="BMAO01009059">
    <property type="protein sequence ID" value="GFR28419.1"/>
    <property type="molecule type" value="Genomic_DNA"/>
</dbReference>
<name>A0A8X6M218_TRICU</name>
<accession>A0A8X6M218</accession>
<comment type="caution">
    <text evidence="1">The sequence shown here is derived from an EMBL/GenBank/DDBJ whole genome shotgun (WGS) entry which is preliminary data.</text>
</comment>
<protein>
    <submittedName>
        <fullName evidence="1">Uncharacterized protein</fullName>
    </submittedName>
</protein>
<dbReference type="Proteomes" id="UP000887116">
    <property type="component" value="Unassembled WGS sequence"/>
</dbReference>
<organism evidence="1 2">
    <name type="scientific">Trichonephila clavata</name>
    <name type="common">Joro spider</name>
    <name type="synonym">Nephila clavata</name>
    <dbReference type="NCBI Taxonomy" id="2740835"/>
    <lineage>
        <taxon>Eukaryota</taxon>
        <taxon>Metazoa</taxon>
        <taxon>Ecdysozoa</taxon>
        <taxon>Arthropoda</taxon>
        <taxon>Chelicerata</taxon>
        <taxon>Arachnida</taxon>
        <taxon>Araneae</taxon>
        <taxon>Araneomorphae</taxon>
        <taxon>Entelegynae</taxon>
        <taxon>Araneoidea</taxon>
        <taxon>Nephilidae</taxon>
        <taxon>Trichonephila</taxon>
    </lineage>
</organism>
<sequence>MEIIKNYISNHHWTENPLSLGVTVDNTAVPQVHSKIVYSICRALDLKAELVPFQDYNQEPTPTIPKKEHCSNPPAVYSFTVFKICEALELKTDLRPLNERPVFKNKKPRSVPTVRSVTVFHMCQALKLDVQLAEI</sequence>
<gene>
    <name evidence="1" type="ORF">TNCT_367181</name>
</gene>
<proteinExistence type="predicted"/>
<reference evidence="1" key="1">
    <citation type="submission" date="2020-07" db="EMBL/GenBank/DDBJ databases">
        <title>Multicomponent nature underlies the extraordinary mechanical properties of spider dragline silk.</title>
        <authorList>
            <person name="Kono N."/>
            <person name="Nakamura H."/>
            <person name="Mori M."/>
            <person name="Yoshida Y."/>
            <person name="Ohtoshi R."/>
            <person name="Malay A.D."/>
            <person name="Moran D.A.P."/>
            <person name="Tomita M."/>
            <person name="Numata K."/>
            <person name="Arakawa K."/>
        </authorList>
    </citation>
    <scope>NUCLEOTIDE SEQUENCE</scope>
</reference>
<dbReference type="AlphaFoldDB" id="A0A8X6M218"/>
<evidence type="ECO:0000313" key="1">
    <source>
        <dbReference type="EMBL" id="GFR28419.1"/>
    </source>
</evidence>